<dbReference type="Gene3D" id="2.120.10.80">
    <property type="entry name" value="Kelch-type beta propeller"/>
    <property type="match status" value="2"/>
</dbReference>
<dbReference type="PROSITE" id="PS01248">
    <property type="entry name" value="EGF_LAM_1"/>
    <property type="match status" value="2"/>
</dbReference>
<keyword evidence="9 10" id="KW-0424">Laminin EGF-like domain</keyword>
<dbReference type="SMART" id="SM00180">
    <property type="entry name" value="EGF_Lam"/>
    <property type="match status" value="3"/>
</dbReference>
<dbReference type="SUPFAM" id="SSF49854">
    <property type="entry name" value="Spermadhesin, CUB domain"/>
    <property type="match status" value="1"/>
</dbReference>
<gene>
    <name evidence="15" type="primary">MEGF8_2</name>
    <name evidence="15" type="ORF">DERF_012813</name>
</gene>
<sequence>MDQLDYDSDIQMTWNVITTVMTNESNNFQLSSFIHAQDQCHSYSDCYRCLTNVACVWCPSRSQCLIRNHYEMNLCSGYNEHNLMIDPEECIQCFNVDNCQQCLQQWPYCQWLVDYELCVRRGRIINNSIMITNIENCPMDCAQRNQYEHCVDGNGNCIWCESMNKCLRWSQRIISELSLFDFCRNSSSFIITNDRNVRSTNECAMGTYGNSNSGCLPCNCNGHANLHHGVCHSQTGICFCQDNTEGYHCDRCRTGYYGDPRNGGICFQECQNKAFISMATFGHFGSYIRSDIYRNFYSMKKSESQLLLTTKSHCMWIISTGDEQQQNEFQSESDGHRNPVQINIFQSFKLNCSHSTLIIYDGIPDIVSADNRIANPQILASICGANQRYDLQFIAYSGIATVLYKTDNHQQQQGFNASYQSLMPSNLTTTTANQSNSSSSSSILMTKIQWPLHSHTLEYFDNFLIFIGGHPHSKHHLGLSLYSLDNNQWIQSDLESNSNGLFFPSNRYLHATALIQNKLYVYGGLDIRTNEILSEFWCLSFANDHHNSLNPIWINLTATVNFTNPMNHRIPPLVGHTLTKIKFGESLKNNNDDGYALILIGGFSTTNGYSFNQYIYRPQQNEWILLMTKGPSPLGIVGHSTVYQSESNMIYVFGGLDFKESHKMAISNTLYTLDCQSLVWHRIQPRSVLNSITPLYLHYSISFRNYMFVFGGKKIINDYRNDDTTTTMKKSKKNDYPISYAYFYKCNRWIAMINVSTSSWWNTSILNHHHQHGSSSSSSSSSWSMTIDSNDSKTIYLYQSSSKSWSIETIRLPDDFCKFFSNDQKRCLSTDGCSYCQQQQQHLNETLTGVCFDQSLSSQKSTGIETLDCLKIITSDKTTTTNCATKKECNQFTNCGDCTAANYESSRRHDDGCQWCADCHMANGQCLRMNDTCQWENEFTSSVGGVVVVGPTTCSNISLIETDHCSTRRCLATDCQKCLLLNERRLRSSSFYHHHSHHNHQLGDCIWTKQVYKFIRFGHSAIPTNPIFDWACIDSSIVKYSIMKNVPTIPPLDCPKRCNDYNSCTSCLEETNTGDESGSHECVWSELTNECMSPTYMAIKCQHGFCGIGGGFIYRLHHTTQQCPPECETFEKAVDCLSLLHCGWCAIDGLAIDGVGFCLQGGLFGPKYQSCSNQSSIDLLSQLNHKPYYVPMTVLKTSWHYLQSPPENECLNGHHTCDMKSQNCIDLDEGFMCQCKSGYRMYENNNICKPICQQGCVYGICAVPDVCQCHFGYIGDDCSIECQCNGHSTCPSADQRNICNECHNNTQGKWCEKCKPFFVGDPTTTSTTTTTKNRLSSSCQPCFRFCHNHSELCFDENDLQNLTTMEITKFNDDYWHEYGRTKIQHGPLSEPSTICVNCKNNTEGERCDRCRLGYFKISDNIHDGCRNCMCNGHGTVCNPYNGENCDCHNNTENDRQCNYMNSKEYSNYINKTYFFKSSQIMTTYSLPCWMLQCSKCKDYFYGQPTGGHQCYRHMYLDKEYCIDPQTQENCLHHRLQQQKPLLNGRTMFFGIQPRYMNVDIRLIVYAIEGRIDLYLASRDDIFIVKVDPENGFHRLFIDKKYLRNISQYNMAKNDSSNVMMTTMNETKISDLLDLGGSTNVTLKSPYQMILADMNGEISSYFTMKNLYEIIVVKNIENRLEITIPYRYHDLRTTRYYIMIRGSFHNDSDENQAFIVLRQDQSRIDLFIFFCVFLSCFFLFLSMSIMFYRVKQIISVYRARHLQEIELEYMANRPFTSITVVVDDDDDVKNRHESPEMIFRPYNESTTAMMMTPSSKQYRRTTTTQSIFRQLTSGFKESPRKIYPADHQHHSMMKEQMKNRNENLVTPMPVSIEFTNDNMAAIFTTLIRFPNDDNSNRPIQMAAASTLVRNCPLLLQKLSTTSAVTSNNNNNNNNNPGSVAGDENNAR</sequence>
<dbReference type="InterPro" id="IPR056737">
    <property type="entry name" value="Beta-prop_ATRN-MKLN-like"/>
</dbReference>
<evidence type="ECO:0000256" key="2">
    <source>
        <dbReference type="ARBA" id="ARBA00022441"/>
    </source>
</evidence>
<dbReference type="InterPro" id="IPR011043">
    <property type="entry name" value="Gal_Oxase/kelch_b-propeller"/>
</dbReference>
<dbReference type="InterPro" id="IPR002049">
    <property type="entry name" value="LE_dom"/>
</dbReference>
<evidence type="ECO:0000256" key="6">
    <source>
        <dbReference type="ARBA" id="ARBA00022989"/>
    </source>
</evidence>
<dbReference type="GO" id="GO:0016020">
    <property type="term" value="C:membrane"/>
    <property type="evidence" value="ECO:0007669"/>
    <property type="project" value="UniProtKB-SubCell"/>
</dbReference>
<evidence type="ECO:0000256" key="9">
    <source>
        <dbReference type="ARBA" id="ARBA00023292"/>
    </source>
</evidence>
<dbReference type="Pfam" id="PF24973">
    <property type="entry name" value="EGF_LMN_ATRN"/>
    <property type="match status" value="2"/>
</dbReference>
<keyword evidence="7 10" id="KW-1015">Disulfide bond</keyword>
<dbReference type="PANTHER" id="PTHR46093">
    <property type="entry name" value="ACYL-COA-BINDING DOMAIN-CONTAINING PROTEIN 5"/>
    <property type="match status" value="1"/>
</dbReference>
<feature type="transmembrane region" description="Helical" evidence="12">
    <location>
        <begin position="1725"/>
        <end position="1747"/>
    </location>
</feature>
<dbReference type="SUPFAM" id="SSF50965">
    <property type="entry name" value="Galactose oxidase, central domain"/>
    <property type="match status" value="1"/>
</dbReference>
<evidence type="ECO:0000256" key="5">
    <source>
        <dbReference type="ARBA" id="ARBA00022737"/>
    </source>
</evidence>
<dbReference type="PROSITE" id="PS00022">
    <property type="entry name" value="EGF_1"/>
    <property type="match status" value="1"/>
</dbReference>
<dbReference type="InterPro" id="IPR035914">
    <property type="entry name" value="Sperma_CUB_dom_sf"/>
</dbReference>
<feature type="disulfide bond" evidence="10">
    <location>
        <begin position="240"/>
        <end position="249"/>
    </location>
</feature>
<dbReference type="FunFam" id="2.10.25.10:FF:000191">
    <property type="entry name" value="Multiple epidermal growth factor-like domains 8"/>
    <property type="match status" value="1"/>
</dbReference>
<protein>
    <submittedName>
        <fullName evidence="15">Multiple epidermal growth factor-like domains protein 8</fullName>
    </submittedName>
</protein>
<dbReference type="PROSITE" id="PS50027">
    <property type="entry name" value="EGF_LAM_2"/>
    <property type="match status" value="1"/>
</dbReference>
<keyword evidence="5" id="KW-0677">Repeat</keyword>
<organism evidence="15 16">
    <name type="scientific">Dermatophagoides farinae</name>
    <name type="common">American house dust mite</name>
    <dbReference type="NCBI Taxonomy" id="6954"/>
    <lineage>
        <taxon>Eukaryota</taxon>
        <taxon>Metazoa</taxon>
        <taxon>Ecdysozoa</taxon>
        <taxon>Arthropoda</taxon>
        <taxon>Chelicerata</taxon>
        <taxon>Arachnida</taxon>
        <taxon>Acari</taxon>
        <taxon>Acariformes</taxon>
        <taxon>Sarcoptiformes</taxon>
        <taxon>Astigmata</taxon>
        <taxon>Psoroptidia</taxon>
        <taxon>Analgoidea</taxon>
        <taxon>Pyroglyphidae</taxon>
        <taxon>Dermatophagoidinae</taxon>
        <taxon>Dermatophagoides</taxon>
    </lineage>
</organism>
<dbReference type="SUPFAM" id="SSF57196">
    <property type="entry name" value="EGF/Laminin"/>
    <property type="match status" value="3"/>
</dbReference>
<dbReference type="Pfam" id="PF00053">
    <property type="entry name" value="EGF_laminin"/>
    <property type="match status" value="1"/>
</dbReference>
<proteinExistence type="predicted"/>
<keyword evidence="12" id="KW-0472">Membrane</keyword>
<evidence type="ECO:0000313" key="15">
    <source>
        <dbReference type="EMBL" id="KAH9502012.1"/>
    </source>
</evidence>
<keyword evidence="4" id="KW-0732">Signal</keyword>
<dbReference type="InterPro" id="IPR056863">
    <property type="entry name" value="LMN_ATRN_NET-like_EGF"/>
</dbReference>
<keyword evidence="8" id="KW-0325">Glycoprotein</keyword>
<dbReference type="Gene3D" id="2.10.25.10">
    <property type="entry name" value="Laminin"/>
    <property type="match status" value="4"/>
</dbReference>
<dbReference type="Pfam" id="PF24981">
    <property type="entry name" value="Beta-prop_ATRN-LZTR1"/>
    <property type="match status" value="1"/>
</dbReference>
<feature type="region of interest" description="Disordered" evidence="11">
    <location>
        <begin position="1922"/>
        <end position="1946"/>
    </location>
</feature>
<reference evidence="15" key="2">
    <citation type="journal article" date="2022" name="Res Sq">
        <title>Comparative Genomics Reveals Insights into the Divergent Evolution of Astigmatic Mites and Household Pest Adaptations.</title>
        <authorList>
            <person name="Xiong Q."/>
            <person name="Wan A.T.-Y."/>
            <person name="Liu X.-Y."/>
            <person name="Fung C.S.-H."/>
            <person name="Xiao X."/>
            <person name="Malainual N."/>
            <person name="Hou J."/>
            <person name="Wang L."/>
            <person name="Wang M."/>
            <person name="Yang K."/>
            <person name="Cui Y."/>
            <person name="Leung E."/>
            <person name="Nong W."/>
            <person name="Shin S.-K."/>
            <person name="Au S."/>
            <person name="Jeong K.Y."/>
            <person name="Chew F.T."/>
            <person name="Hui J."/>
            <person name="Leung T.F."/>
            <person name="Tungtrongchitr A."/>
            <person name="Zhong N."/>
            <person name="Liu Z."/>
            <person name="Tsui S."/>
        </authorList>
    </citation>
    <scope>NUCLEOTIDE SEQUENCE</scope>
    <source>
        <strain evidence="15">Derf</strain>
        <tissue evidence="15">Whole organism</tissue>
    </source>
</reference>
<dbReference type="Proteomes" id="UP000790347">
    <property type="component" value="Unassembled WGS sequence"/>
</dbReference>
<dbReference type="EMBL" id="ASGP02000006">
    <property type="protein sequence ID" value="KAH9502012.1"/>
    <property type="molecule type" value="Genomic_DNA"/>
</dbReference>
<comment type="caution">
    <text evidence="15">The sequence shown here is derived from an EMBL/GenBank/DDBJ whole genome shotgun (WGS) entry which is preliminary data.</text>
</comment>
<evidence type="ECO:0000256" key="3">
    <source>
        <dbReference type="ARBA" id="ARBA00022692"/>
    </source>
</evidence>
<dbReference type="InterPro" id="IPR016201">
    <property type="entry name" value="PSI"/>
</dbReference>
<dbReference type="InterPro" id="IPR015915">
    <property type="entry name" value="Kelch-typ_b-propeller"/>
</dbReference>
<comment type="caution">
    <text evidence="10">Lacks conserved residue(s) required for the propagation of feature annotation.</text>
</comment>
<evidence type="ECO:0000256" key="7">
    <source>
        <dbReference type="ARBA" id="ARBA00023157"/>
    </source>
</evidence>
<evidence type="ECO:0000256" key="12">
    <source>
        <dbReference type="SAM" id="Phobius"/>
    </source>
</evidence>
<evidence type="ECO:0000256" key="1">
    <source>
        <dbReference type="ARBA" id="ARBA00004167"/>
    </source>
</evidence>
<evidence type="ECO:0000256" key="10">
    <source>
        <dbReference type="PROSITE-ProRule" id="PRU00460"/>
    </source>
</evidence>
<evidence type="ECO:0000259" key="14">
    <source>
        <dbReference type="PROSITE" id="PS50027"/>
    </source>
</evidence>
<feature type="domain" description="Laminin EGF-like" evidence="14">
    <location>
        <begin position="218"/>
        <end position="272"/>
    </location>
</feature>
<keyword evidence="16" id="KW-1185">Reference proteome</keyword>
<dbReference type="InterPro" id="IPR000859">
    <property type="entry name" value="CUB_dom"/>
</dbReference>
<dbReference type="InterPro" id="IPR000742">
    <property type="entry name" value="EGF"/>
</dbReference>
<evidence type="ECO:0000256" key="8">
    <source>
        <dbReference type="ARBA" id="ARBA00023180"/>
    </source>
</evidence>
<keyword evidence="2" id="KW-0880">Kelch repeat</keyword>
<evidence type="ECO:0000256" key="11">
    <source>
        <dbReference type="SAM" id="MobiDB-lite"/>
    </source>
</evidence>
<accession>A0A922HU75</accession>
<dbReference type="SMART" id="SM00423">
    <property type="entry name" value="PSI"/>
    <property type="match status" value="5"/>
</dbReference>
<name>A0A922HU75_DERFA</name>
<evidence type="ECO:0000259" key="13">
    <source>
        <dbReference type="PROSITE" id="PS01180"/>
    </source>
</evidence>
<dbReference type="PROSITE" id="PS01180">
    <property type="entry name" value="CUB"/>
    <property type="match status" value="1"/>
</dbReference>
<evidence type="ECO:0000313" key="16">
    <source>
        <dbReference type="Proteomes" id="UP000790347"/>
    </source>
</evidence>
<dbReference type="SMART" id="SM00181">
    <property type="entry name" value="EGF"/>
    <property type="match status" value="4"/>
</dbReference>
<dbReference type="PANTHER" id="PTHR46093:SF16">
    <property type="entry name" value="MULTIPLE EGF-LIKE-DOMAINS 8"/>
    <property type="match status" value="1"/>
</dbReference>
<feature type="domain" description="CUB" evidence="13">
    <location>
        <begin position="270"/>
        <end position="422"/>
    </location>
</feature>
<dbReference type="CDD" id="cd00055">
    <property type="entry name" value="EGF_Lam"/>
    <property type="match status" value="2"/>
</dbReference>
<comment type="subcellular location">
    <subcellularLocation>
        <location evidence="1">Membrane</location>
        <topology evidence="1">Single-pass membrane protein</topology>
    </subcellularLocation>
</comment>
<keyword evidence="3 12" id="KW-0812">Transmembrane</keyword>
<keyword evidence="6 12" id="KW-1133">Transmembrane helix</keyword>
<reference evidence="15" key="1">
    <citation type="submission" date="2013-05" db="EMBL/GenBank/DDBJ databases">
        <authorList>
            <person name="Yim A.K.Y."/>
            <person name="Chan T.F."/>
            <person name="Ji K.M."/>
            <person name="Liu X.Y."/>
            <person name="Zhou J.W."/>
            <person name="Li R.Q."/>
            <person name="Yang K.Y."/>
            <person name="Li J."/>
            <person name="Li M."/>
            <person name="Law P.T.W."/>
            <person name="Wu Y.L."/>
            <person name="Cai Z.L."/>
            <person name="Qin H."/>
            <person name="Bao Y."/>
            <person name="Leung R.K.K."/>
            <person name="Ng P.K.S."/>
            <person name="Zou J."/>
            <person name="Zhong X.J."/>
            <person name="Ran P.X."/>
            <person name="Zhong N.S."/>
            <person name="Liu Z.G."/>
            <person name="Tsui S.K.W."/>
        </authorList>
    </citation>
    <scope>NUCLEOTIDE SEQUENCE</scope>
    <source>
        <strain evidence="15">Derf</strain>
        <tissue evidence="15">Whole organism</tissue>
    </source>
</reference>
<evidence type="ECO:0000256" key="4">
    <source>
        <dbReference type="ARBA" id="ARBA00022729"/>
    </source>
</evidence>